<dbReference type="EC" id="3.6.1.54" evidence="10"/>
<keyword evidence="1 10" id="KW-1003">Cell membrane</keyword>
<dbReference type="PANTHER" id="PTHR34990:SF1">
    <property type="entry name" value="UDP-2,3-DIACYLGLUCOSAMINE HYDROLASE"/>
    <property type="match status" value="1"/>
</dbReference>
<dbReference type="GO" id="GO:0009245">
    <property type="term" value="P:lipid A biosynthetic process"/>
    <property type="evidence" value="ECO:0007669"/>
    <property type="project" value="UniProtKB-UniRule"/>
</dbReference>
<evidence type="ECO:0000256" key="10">
    <source>
        <dbReference type="HAMAP-Rule" id="MF_00575"/>
    </source>
</evidence>
<comment type="similarity">
    <text evidence="10">Belongs to the LpxH family.</text>
</comment>
<accession>A0A059KIF5</accession>
<keyword evidence="2 10" id="KW-0444">Lipid biosynthesis</keyword>
<comment type="pathway">
    <text evidence="10">Glycolipid biosynthesis; lipid IV(A) biosynthesis; lipid IV(A) from (3R)-3-hydroxytetradecanoyl-[acyl-carrier-protein] and UDP-N-acetyl-alpha-D-glucosamine: step 4/6.</text>
</comment>
<dbReference type="InterPro" id="IPR043461">
    <property type="entry name" value="LpxH-like"/>
</dbReference>
<evidence type="ECO:0000256" key="7">
    <source>
        <dbReference type="ARBA" id="ARBA00023098"/>
    </source>
</evidence>
<comment type="function">
    <text evidence="10">Hydrolyzes the pyrophosphate bond of UDP-2,3-diacylglucosamine to yield 2,3-diacylglucosamine 1-phosphate (lipid X) and UMP by catalyzing the attack of water at the alpha-P atom. Involved in the biosynthesis of lipid A, a phosphorylated glycolipid that anchors the lipopolysaccharide to the outer membrane of the cell.</text>
</comment>
<feature type="binding site" evidence="10">
    <location>
        <position position="188"/>
    </location>
    <ligand>
        <name>substrate</name>
    </ligand>
</feature>
<feature type="binding site" evidence="10">
    <location>
        <position position="220"/>
    </location>
    <ligand>
        <name>substrate</name>
    </ligand>
</feature>
<comment type="catalytic activity">
    <reaction evidence="10">
        <text>UDP-2-N,3-O-bis[(3R)-3-hydroxytetradecanoyl]-alpha-D-glucosamine + H2O = 2-N,3-O-bis[(3R)-3-hydroxytetradecanoyl]-alpha-D-glucosaminyl 1-phosphate + UMP + 2 H(+)</text>
        <dbReference type="Rhea" id="RHEA:25213"/>
        <dbReference type="ChEBI" id="CHEBI:15377"/>
        <dbReference type="ChEBI" id="CHEBI:15378"/>
        <dbReference type="ChEBI" id="CHEBI:57865"/>
        <dbReference type="ChEBI" id="CHEBI:57957"/>
        <dbReference type="ChEBI" id="CHEBI:78847"/>
        <dbReference type="EC" id="3.6.1.54"/>
    </reaction>
</comment>
<keyword evidence="8 10" id="KW-0472">Membrane</keyword>
<comment type="caution">
    <text evidence="12">The sequence shown here is derived from an EMBL/GenBank/DDBJ whole genome shotgun (WGS) entry which is preliminary data.</text>
</comment>
<dbReference type="GO" id="GO:0008758">
    <property type="term" value="F:UDP-2,3-diacylglucosamine hydrolase activity"/>
    <property type="evidence" value="ECO:0007669"/>
    <property type="project" value="UniProtKB-UniRule"/>
</dbReference>
<feature type="binding site" evidence="10">
    <location>
        <position position="146"/>
    </location>
    <ligand>
        <name>substrate</name>
    </ligand>
</feature>
<feature type="binding site" evidence="10">
    <location>
        <position position="138"/>
    </location>
    <ligand>
        <name>Mn(2+)</name>
        <dbReference type="ChEBI" id="CHEBI:29035"/>
        <label>2</label>
    </ligand>
</feature>
<evidence type="ECO:0000256" key="8">
    <source>
        <dbReference type="ARBA" id="ARBA00023136"/>
    </source>
</evidence>
<dbReference type="GO" id="GO:0030145">
    <property type="term" value="F:manganese ion binding"/>
    <property type="evidence" value="ECO:0007669"/>
    <property type="project" value="UniProtKB-UniRule"/>
</dbReference>
<dbReference type="Proteomes" id="UP000026714">
    <property type="component" value="Unassembled WGS sequence"/>
</dbReference>
<dbReference type="EMBL" id="AZRA01000098">
    <property type="protein sequence ID" value="KDB51145.1"/>
    <property type="molecule type" value="Genomic_DNA"/>
</dbReference>
<evidence type="ECO:0000256" key="1">
    <source>
        <dbReference type="ARBA" id="ARBA00022475"/>
    </source>
</evidence>
<comment type="cofactor">
    <cofactor evidence="10">
        <name>Mn(2+)</name>
        <dbReference type="ChEBI" id="CHEBI:29035"/>
    </cofactor>
    <text evidence="10">Binds 2 Mn(2+) ions per subunit in a binuclear metal center.</text>
</comment>
<sequence length="275" mass="29898">MIALLDGPLGAASEIHAAPHWRGIELLSDLHLGEHTPATACALAGHLAASDADLIVLLGDLFEVWIGDEQLDAPADPARPMAQALQALAEAARRRPVAMLTGNRDFLLGPEAARRLGWTVLPERCVLQAFGHRHVLVHGDAECLDDRDYQRFRAQVRTPGWREAFLARPLAERMAVARSLRDGSEQRKREQGLAGYADLDRAEMLSLLAAAGADRLIHGHTHRPGDERLGPGLSRHVLSDWDLDGQHGPARAEVLRLDASGLHRQPPSGLAARPC</sequence>
<dbReference type="STRING" id="34103.SAMN05421778_107100"/>
<dbReference type="UniPathway" id="UPA00359">
    <property type="reaction ID" value="UER00480"/>
</dbReference>
<feature type="binding site" evidence="10">
    <location>
        <begin position="103"/>
        <end position="104"/>
    </location>
    <ligand>
        <name>substrate</name>
    </ligand>
</feature>
<evidence type="ECO:0000256" key="9">
    <source>
        <dbReference type="ARBA" id="ARBA00023211"/>
    </source>
</evidence>
<feature type="binding site" evidence="10">
    <location>
        <position position="184"/>
    </location>
    <ligand>
        <name>substrate</name>
    </ligand>
</feature>
<reference evidence="12 13" key="1">
    <citation type="journal article" date="2014" name="FEMS Microbiol. Ecol.">
        <title>Sphaerotilus natans encrusted with nanoball-shaped Fe(III) oxide minerals formed by nitrate-reducing mixotrophic Fe(II) oxidation.</title>
        <authorList>
            <person name="Park S."/>
            <person name="Kim D.H."/>
            <person name="Lee J.H."/>
            <person name="Hur H.G."/>
        </authorList>
    </citation>
    <scope>NUCLEOTIDE SEQUENCE [LARGE SCALE GENOMIC DNA]</scope>
    <source>
        <strain evidence="12 13">DSM 6575</strain>
    </source>
</reference>
<organism evidence="12 13">
    <name type="scientific">Sphaerotilus natans subsp. natans DSM 6575</name>
    <dbReference type="NCBI Taxonomy" id="1286631"/>
    <lineage>
        <taxon>Bacteria</taxon>
        <taxon>Pseudomonadati</taxon>
        <taxon>Pseudomonadota</taxon>
        <taxon>Betaproteobacteria</taxon>
        <taxon>Burkholderiales</taxon>
        <taxon>Sphaerotilaceae</taxon>
        <taxon>Sphaerotilus</taxon>
    </lineage>
</organism>
<keyword evidence="7 10" id="KW-0443">Lipid metabolism</keyword>
<keyword evidence="9 10" id="KW-0464">Manganese</keyword>
<evidence type="ECO:0000256" key="3">
    <source>
        <dbReference type="ARBA" id="ARBA00022519"/>
    </source>
</evidence>
<evidence type="ECO:0000256" key="6">
    <source>
        <dbReference type="ARBA" id="ARBA00022801"/>
    </source>
</evidence>
<dbReference type="RefSeq" id="WP_241462029.1">
    <property type="nucleotide sequence ID" value="NZ_AZRA01000098.1"/>
</dbReference>
<evidence type="ECO:0000256" key="5">
    <source>
        <dbReference type="ARBA" id="ARBA00022723"/>
    </source>
</evidence>
<feature type="binding site" evidence="10">
    <location>
        <position position="60"/>
    </location>
    <ligand>
        <name>Mn(2+)</name>
        <dbReference type="ChEBI" id="CHEBI:29035"/>
        <label>1</label>
    </ligand>
</feature>
<evidence type="ECO:0000313" key="13">
    <source>
        <dbReference type="Proteomes" id="UP000026714"/>
    </source>
</evidence>
<feature type="binding site" evidence="10">
    <location>
        <position position="60"/>
    </location>
    <ligand>
        <name>Mn(2+)</name>
        <dbReference type="ChEBI" id="CHEBI:29035"/>
        <label>2</label>
    </ligand>
</feature>
<keyword evidence="5 10" id="KW-0479">Metal-binding</keyword>
<dbReference type="InterPro" id="IPR004843">
    <property type="entry name" value="Calcineurin-like_PHP"/>
</dbReference>
<dbReference type="SUPFAM" id="SSF56300">
    <property type="entry name" value="Metallo-dependent phosphatases"/>
    <property type="match status" value="1"/>
</dbReference>
<dbReference type="AlphaFoldDB" id="A0A059KIF5"/>
<dbReference type="NCBIfam" id="NF003743">
    <property type="entry name" value="PRK05340.1"/>
    <property type="match status" value="1"/>
</dbReference>
<name>A0A059KIF5_9BURK</name>
<dbReference type="InterPro" id="IPR029052">
    <property type="entry name" value="Metallo-depent_PP-like"/>
</dbReference>
<gene>
    <name evidence="10" type="primary">lpxH</name>
    <name evidence="12" type="ORF">X805_32410</name>
</gene>
<evidence type="ECO:0000259" key="11">
    <source>
        <dbReference type="Pfam" id="PF00149"/>
    </source>
</evidence>
<dbReference type="InterPro" id="IPR010138">
    <property type="entry name" value="UDP-diacylglucosamine_Hdrlase"/>
</dbReference>
<keyword evidence="4 10" id="KW-0441">Lipid A biosynthesis</keyword>
<evidence type="ECO:0000313" key="12">
    <source>
        <dbReference type="EMBL" id="KDB51145.1"/>
    </source>
</evidence>
<feature type="binding site" evidence="10">
    <location>
        <position position="103"/>
    </location>
    <ligand>
        <name>Mn(2+)</name>
        <dbReference type="ChEBI" id="CHEBI:29035"/>
        <label>2</label>
    </ligand>
</feature>
<feature type="binding site" evidence="10">
    <location>
        <position position="191"/>
    </location>
    <ligand>
        <name>substrate</name>
    </ligand>
</feature>
<dbReference type="PANTHER" id="PTHR34990">
    <property type="entry name" value="UDP-2,3-DIACYLGLUCOSAMINE HYDROLASE-RELATED"/>
    <property type="match status" value="1"/>
</dbReference>
<feature type="binding site" evidence="10">
    <location>
        <position position="220"/>
    </location>
    <ligand>
        <name>Mn(2+)</name>
        <dbReference type="ChEBI" id="CHEBI:29035"/>
        <label>2</label>
    </ligand>
</feature>
<dbReference type="eggNOG" id="COG2908">
    <property type="taxonomic scope" value="Bacteria"/>
</dbReference>
<feature type="binding site" evidence="10">
    <location>
        <position position="29"/>
    </location>
    <ligand>
        <name>Mn(2+)</name>
        <dbReference type="ChEBI" id="CHEBI:29035"/>
        <label>1</label>
    </ligand>
</feature>
<comment type="subcellular location">
    <subcellularLocation>
        <location evidence="10">Cell inner membrane</location>
        <topology evidence="10">Peripheral membrane protein</topology>
        <orientation evidence="10">Cytoplasmic side</orientation>
    </subcellularLocation>
</comment>
<dbReference type="PATRIC" id="fig|1286631.3.peg.3163"/>
<evidence type="ECO:0000256" key="4">
    <source>
        <dbReference type="ARBA" id="ARBA00022556"/>
    </source>
</evidence>
<feature type="binding site" evidence="10">
    <location>
        <position position="31"/>
    </location>
    <ligand>
        <name>Mn(2+)</name>
        <dbReference type="ChEBI" id="CHEBI:29035"/>
        <label>1</label>
    </ligand>
</feature>
<dbReference type="HAMAP" id="MF_00575">
    <property type="entry name" value="LpxH"/>
    <property type="match status" value="1"/>
</dbReference>
<dbReference type="GO" id="GO:0005737">
    <property type="term" value="C:cytoplasm"/>
    <property type="evidence" value="ECO:0007669"/>
    <property type="project" value="InterPro"/>
</dbReference>
<keyword evidence="6 10" id="KW-0378">Hydrolase</keyword>
<dbReference type="Pfam" id="PF00149">
    <property type="entry name" value="Metallophos"/>
    <property type="match status" value="1"/>
</dbReference>
<proteinExistence type="inferred from homology"/>
<keyword evidence="3 10" id="KW-0997">Cell inner membrane</keyword>
<evidence type="ECO:0000256" key="2">
    <source>
        <dbReference type="ARBA" id="ARBA00022516"/>
    </source>
</evidence>
<dbReference type="CDD" id="cd07398">
    <property type="entry name" value="MPP_YbbF-LpxH"/>
    <property type="match status" value="1"/>
</dbReference>
<feature type="domain" description="Calcineurin-like phosphoesterase" evidence="11">
    <location>
        <begin position="27"/>
        <end position="224"/>
    </location>
</feature>
<dbReference type="GO" id="GO:0019897">
    <property type="term" value="C:extrinsic component of plasma membrane"/>
    <property type="evidence" value="ECO:0007669"/>
    <property type="project" value="UniProtKB-UniRule"/>
</dbReference>
<protein>
    <recommendedName>
        <fullName evidence="10">UDP-2,3-diacylglucosamine hydrolase</fullName>
        <ecNumber evidence="10">3.6.1.54</ecNumber>
    </recommendedName>
    <alternativeName>
        <fullName evidence="10">UDP-2,3-diacylglucosamine diphosphatase</fullName>
    </alternativeName>
</protein>
<keyword evidence="13" id="KW-1185">Reference proteome</keyword>
<dbReference type="Gene3D" id="3.60.21.10">
    <property type="match status" value="1"/>
</dbReference>
<feature type="binding site" evidence="10">
    <location>
        <position position="222"/>
    </location>
    <ligand>
        <name>Mn(2+)</name>
        <dbReference type="ChEBI" id="CHEBI:29035"/>
        <label>1</label>
    </ligand>
</feature>